<dbReference type="RefSeq" id="WP_097897613.1">
    <property type="nucleotide sequence ID" value="NZ_NVOR01000039.1"/>
</dbReference>
<feature type="signal peptide" evidence="2">
    <location>
        <begin position="1"/>
        <end position="30"/>
    </location>
</feature>
<dbReference type="InterPro" id="IPR001119">
    <property type="entry name" value="SLH_dom"/>
</dbReference>
<feature type="chain" id="PRO_5041674715" evidence="2">
    <location>
        <begin position="31"/>
        <end position="228"/>
    </location>
</feature>
<accession>A0AA91VCC0</accession>
<evidence type="ECO:0000256" key="2">
    <source>
        <dbReference type="SAM" id="SignalP"/>
    </source>
</evidence>
<gene>
    <name evidence="4" type="ORF">CON65_12775</name>
</gene>
<feature type="domain" description="SLH" evidence="3">
    <location>
        <begin position="42"/>
        <end position="105"/>
    </location>
</feature>
<dbReference type="EMBL" id="NVOR01000039">
    <property type="protein sequence ID" value="PED82294.1"/>
    <property type="molecule type" value="Genomic_DNA"/>
</dbReference>
<organism evidence="4 5">
    <name type="scientific">Bacillus pseudomycoides</name>
    <dbReference type="NCBI Taxonomy" id="64104"/>
    <lineage>
        <taxon>Bacteria</taxon>
        <taxon>Bacillati</taxon>
        <taxon>Bacillota</taxon>
        <taxon>Bacilli</taxon>
        <taxon>Bacillales</taxon>
        <taxon>Bacillaceae</taxon>
        <taxon>Bacillus</taxon>
        <taxon>Bacillus cereus group</taxon>
    </lineage>
</organism>
<dbReference type="PROSITE" id="PS51272">
    <property type="entry name" value="SLH"/>
    <property type="match status" value="3"/>
</dbReference>
<dbReference type="AlphaFoldDB" id="A0AA91VCC0"/>
<dbReference type="InterPro" id="IPR051465">
    <property type="entry name" value="Cell_Envelope_Struct_Comp"/>
</dbReference>
<dbReference type="Pfam" id="PF00395">
    <property type="entry name" value="SLH"/>
    <property type="match status" value="3"/>
</dbReference>
<evidence type="ECO:0000259" key="3">
    <source>
        <dbReference type="PROSITE" id="PS51272"/>
    </source>
</evidence>
<reference evidence="4 5" key="1">
    <citation type="submission" date="2017-09" db="EMBL/GenBank/DDBJ databases">
        <title>Large-scale bioinformatics analysis of Bacillus genomes uncovers conserved roles of natural products in bacterial physiology.</title>
        <authorList>
            <consortium name="Agbiome Team Llc"/>
            <person name="Bleich R.M."/>
            <person name="Grubbs K.J."/>
            <person name="Santa Maria K.C."/>
            <person name="Allen S.E."/>
            <person name="Farag S."/>
            <person name="Shank E.A."/>
            <person name="Bowers A."/>
        </authorList>
    </citation>
    <scope>NUCLEOTIDE SEQUENCE [LARGE SCALE GENOMIC DNA]</scope>
    <source>
        <strain evidence="4 5">AFS092012</strain>
    </source>
</reference>
<feature type="domain" description="SLH" evidence="3">
    <location>
        <begin position="106"/>
        <end position="162"/>
    </location>
</feature>
<keyword evidence="1 2" id="KW-0732">Signal</keyword>
<protein>
    <submittedName>
        <fullName evidence="4">S-layer protein</fullName>
    </submittedName>
</protein>
<feature type="domain" description="SLH" evidence="3">
    <location>
        <begin position="163"/>
        <end position="226"/>
    </location>
</feature>
<evidence type="ECO:0000313" key="4">
    <source>
        <dbReference type="EMBL" id="PED82294.1"/>
    </source>
</evidence>
<proteinExistence type="predicted"/>
<sequence length="228" mass="25681">MNEMKKQLVKVITSLTLMGGVFVGANSVSANTNETPPVGPDIMLTFNDLPKDHWAYEEITSLVYHRIMYGYGNGKFGVGDNVTREQAAAVLYRALGLKQRADLENPYEDIDGSSTMFPYEILQLTDLGIFKGDENGKFRPKAPLTRAEMAQILTRTFEFEVKQKHTFTDVPEDFWAKDAISALQSNNVVVGTGDGKYEPQMFVTRDQYAKFLYNAILSYYSQDEVAKQ</sequence>
<dbReference type="PANTHER" id="PTHR43308:SF1">
    <property type="entry name" value="OUTER MEMBRANE PROTEIN ALPHA"/>
    <property type="match status" value="1"/>
</dbReference>
<dbReference type="PANTHER" id="PTHR43308">
    <property type="entry name" value="OUTER MEMBRANE PROTEIN ALPHA-RELATED"/>
    <property type="match status" value="1"/>
</dbReference>
<comment type="caution">
    <text evidence="4">The sequence shown here is derived from an EMBL/GenBank/DDBJ whole genome shotgun (WGS) entry which is preliminary data.</text>
</comment>
<evidence type="ECO:0000313" key="5">
    <source>
        <dbReference type="Proteomes" id="UP000221020"/>
    </source>
</evidence>
<dbReference type="Proteomes" id="UP000221020">
    <property type="component" value="Unassembled WGS sequence"/>
</dbReference>
<evidence type="ECO:0000256" key="1">
    <source>
        <dbReference type="ARBA" id="ARBA00022729"/>
    </source>
</evidence>
<name>A0AA91VCC0_9BACI</name>